<evidence type="ECO:0000313" key="9">
    <source>
        <dbReference type="Proteomes" id="UP000595564"/>
    </source>
</evidence>
<dbReference type="Gene3D" id="3.30.160.60">
    <property type="entry name" value="Classic Zinc Finger"/>
    <property type="match status" value="1"/>
</dbReference>
<keyword evidence="4 7" id="KW-0472">Membrane</keyword>
<reference evidence="8 9" key="1">
    <citation type="journal article" date="2012" name="Extremophiles">
        <title>Thermotomaculum hydrothermale gen. nov., sp. nov., a novel heterotrophic thermophile within the phylum Acidobacteria from a deep-sea hydrothermal vent chimney in the Southern Okinawa Trough.</title>
        <authorList>
            <person name="Izumi H."/>
            <person name="Nunoura T."/>
            <person name="Miyazaki M."/>
            <person name="Mino S."/>
            <person name="Toki T."/>
            <person name="Takai K."/>
            <person name="Sako Y."/>
            <person name="Sawabe T."/>
            <person name="Nakagawa S."/>
        </authorList>
    </citation>
    <scope>NUCLEOTIDE SEQUENCE [LARGE SCALE GENOMIC DNA]</scope>
    <source>
        <strain evidence="8 9">AC55</strain>
    </source>
</reference>
<feature type="site" description="Important for catalytic activity" evidence="7">
    <location>
        <position position="213"/>
    </location>
</feature>
<keyword evidence="9" id="KW-1185">Reference proteome</keyword>
<accession>A0A7R6SZ90</accession>
<dbReference type="KEGG" id="thyd:TTHT_0954"/>
<gene>
    <name evidence="7" type="primary">mltG</name>
    <name evidence="8" type="ORF">TTHT_0954</name>
</gene>
<dbReference type="InterPro" id="IPR003770">
    <property type="entry name" value="MLTG-like"/>
</dbReference>
<dbReference type="GO" id="GO:0009252">
    <property type="term" value="P:peptidoglycan biosynthetic process"/>
    <property type="evidence" value="ECO:0007669"/>
    <property type="project" value="UniProtKB-UniRule"/>
</dbReference>
<keyword evidence="1 7" id="KW-1003">Cell membrane</keyword>
<evidence type="ECO:0000256" key="7">
    <source>
        <dbReference type="HAMAP-Rule" id="MF_02065"/>
    </source>
</evidence>
<evidence type="ECO:0000256" key="4">
    <source>
        <dbReference type="ARBA" id="ARBA00023136"/>
    </source>
</evidence>
<keyword evidence="6 7" id="KW-0961">Cell wall biogenesis/degradation</keyword>
<protein>
    <recommendedName>
        <fullName evidence="7">Endolytic murein transglycosylase</fullName>
        <ecNumber evidence="7">4.2.2.29</ecNumber>
    </recommendedName>
    <alternativeName>
        <fullName evidence="7">Peptidoglycan lytic transglycosylase</fullName>
    </alternativeName>
    <alternativeName>
        <fullName evidence="7">Peptidoglycan polymerization terminase</fullName>
    </alternativeName>
</protein>
<dbReference type="Gene3D" id="3.30.1490.480">
    <property type="entry name" value="Endolytic murein transglycosylase"/>
    <property type="match status" value="1"/>
</dbReference>
<dbReference type="PANTHER" id="PTHR30518">
    <property type="entry name" value="ENDOLYTIC MUREIN TRANSGLYCOSYLASE"/>
    <property type="match status" value="1"/>
</dbReference>
<sequence length="340" mass="39839">MKKIVLISISVIIVLSLLYGFASLFSSKKVSCVIEIKQGESVKSIARQVEEKTPFSSRLFLFTVRMLNLDRKLKAGYYSFSNYYNIIDFAKRLTKGEARLIKVTFPEGFNCFEIFDRLEKSNLGKKEVYMQYFYTPQDFLPDEFKSAKTLEGFLFPDTYLFRANSTEKEIIEQMVSQFKVQFKKAKEFACLKERGIELSDYEVLKLASLVEKETSVVSEMPLIASVFYNRLKKGMRLECDPTIIYALILEGRYDGNIRKKDIRMKHPFNTYYIKGLPPTPIANPGFNAMKAAFCPAVSKYLFFVSNNEGKHLFSETYKQHLKYVKEYQVIYWRRKWKKKR</sequence>
<keyword evidence="5 7" id="KW-0456">Lyase</keyword>
<dbReference type="GO" id="GO:0008932">
    <property type="term" value="F:lytic endotransglycosylase activity"/>
    <property type="evidence" value="ECO:0007669"/>
    <property type="project" value="UniProtKB-UniRule"/>
</dbReference>
<evidence type="ECO:0000256" key="6">
    <source>
        <dbReference type="ARBA" id="ARBA00023316"/>
    </source>
</evidence>
<dbReference type="AlphaFoldDB" id="A0A7R6SZ90"/>
<keyword evidence="3 7" id="KW-1133">Transmembrane helix</keyword>
<evidence type="ECO:0000313" key="8">
    <source>
        <dbReference type="EMBL" id="BBB32507.1"/>
    </source>
</evidence>
<keyword evidence="2 7" id="KW-0812">Transmembrane</keyword>
<organism evidence="8 9">
    <name type="scientific">Thermotomaculum hydrothermale</name>
    <dbReference type="NCBI Taxonomy" id="981385"/>
    <lineage>
        <taxon>Bacteria</taxon>
        <taxon>Pseudomonadati</taxon>
        <taxon>Acidobacteriota</taxon>
        <taxon>Holophagae</taxon>
        <taxon>Thermotomaculales</taxon>
        <taxon>Thermotomaculaceae</taxon>
        <taxon>Thermotomaculum</taxon>
    </lineage>
</organism>
<name>A0A7R6SZ90_9BACT</name>
<evidence type="ECO:0000256" key="1">
    <source>
        <dbReference type="ARBA" id="ARBA00022475"/>
    </source>
</evidence>
<dbReference type="Pfam" id="PF02618">
    <property type="entry name" value="YceG"/>
    <property type="match status" value="1"/>
</dbReference>
<proteinExistence type="inferred from homology"/>
<dbReference type="PANTHER" id="PTHR30518:SF2">
    <property type="entry name" value="ENDOLYTIC MUREIN TRANSGLYCOSYLASE"/>
    <property type="match status" value="1"/>
</dbReference>
<dbReference type="CDD" id="cd08010">
    <property type="entry name" value="MltG_like"/>
    <property type="match status" value="1"/>
</dbReference>
<evidence type="ECO:0000256" key="2">
    <source>
        <dbReference type="ARBA" id="ARBA00022692"/>
    </source>
</evidence>
<dbReference type="NCBIfam" id="TIGR00247">
    <property type="entry name" value="endolytic transglycosylase MltG"/>
    <property type="match status" value="1"/>
</dbReference>
<dbReference type="EMBL" id="AP017470">
    <property type="protein sequence ID" value="BBB32507.1"/>
    <property type="molecule type" value="Genomic_DNA"/>
</dbReference>
<dbReference type="GO" id="GO:0071555">
    <property type="term" value="P:cell wall organization"/>
    <property type="evidence" value="ECO:0007669"/>
    <property type="project" value="UniProtKB-KW"/>
</dbReference>
<dbReference type="RefSeq" id="WP_201328858.1">
    <property type="nucleotide sequence ID" value="NZ_AP017470.1"/>
</dbReference>
<comment type="catalytic activity">
    <reaction evidence="7">
        <text>a peptidoglycan chain = a peptidoglycan chain with N-acetyl-1,6-anhydromuramyl-[peptide] at the reducing end + a peptidoglycan chain with N-acetylglucosamine at the non-reducing end.</text>
        <dbReference type="EC" id="4.2.2.29"/>
    </reaction>
</comment>
<dbReference type="HAMAP" id="MF_02065">
    <property type="entry name" value="MltG"/>
    <property type="match status" value="1"/>
</dbReference>
<comment type="function">
    <text evidence="7">Functions as a peptidoglycan terminase that cleaves nascent peptidoglycan strands endolytically to terminate their elongation.</text>
</comment>
<comment type="similarity">
    <text evidence="7">Belongs to the transglycosylase MltG family.</text>
</comment>
<dbReference type="Proteomes" id="UP000595564">
    <property type="component" value="Chromosome"/>
</dbReference>
<evidence type="ECO:0000256" key="5">
    <source>
        <dbReference type="ARBA" id="ARBA00023239"/>
    </source>
</evidence>
<dbReference type="EC" id="4.2.2.29" evidence="7"/>
<evidence type="ECO:0000256" key="3">
    <source>
        <dbReference type="ARBA" id="ARBA00022989"/>
    </source>
</evidence>
<dbReference type="GO" id="GO:0005886">
    <property type="term" value="C:plasma membrane"/>
    <property type="evidence" value="ECO:0007669"/>
    <property type="project" value="UniProtKB-UniRule"/>
</dbReference>